<organism evidence="4 5">
    <name type="scientific">Rapidithrix thailandica</name>
    <dbReference type="NCBI Taxonomy" id="413964"/>
    <lineage>
        <taxon>Bacteria</taxon>
        <taxon>Pseudomonadati</taxon>
        <taxon>Bacteroidota</taxon>
        <taxon>Cytophagia</taxon>
        <taxon>Cytophagales</taxon>
        <taxon>Flammeovirgaceae</taxon>
        <taxon>Rapidithrix</taxon>
    </lineage>
</organism>
<feature type="domain" description="FecR protein" evidence="2">
    <location>
        <begin position="189"/>
        <end position="284"/>
    </location>
</feature>
<dbReference type="PANTHER" id="PTHR30273:SF2">
    <property type="entry name" value="PROTEIN FECR"/>
    <property type="match status" value="1"/>
</dbReference>
<evidence type="ECO:0000313" key="4">
    <source>
        <dbReference type="EMBL" id="MEN7551918.1"/>
    </source>
</evidence>
<dbReference type="FunFam" id="2.60.120.1440:FF:000001">
    <property type="entry name" value="Putative anti-sigma factor"/>
    <property type="match status" value="1"/>
</dbReference>
<evidence type="ECO:0000259" key="2">
    <source>
        <dbReference type="Pfam" id="PF04773"/>
    </source>
</evidence>
<dbReference type="Gene3D" id="2.60.120.1440">
    <property type="match status" value="1"/>
</dbReference>
<feature type="transmembrane region" description="Helical" evidence="1">
    <location>
        <begin position="87"/>
        <end position="106"/>
    </location>
</feature>
<sequence>MEEHKYIDQIVRLILKSLEHPLSPGEKEKLDKWLSISKSNRAFMEKVKDENRLKKELDFFAAIDSKAAFEKMQSKTRKKQMPQFQNFGRYAAAAILILWIAAMGIWKYGMQESQKSAAQQEEIVQNDVLPGTDKARLILADGSVLPLQDLEEGLVNEEEGMQIVKIDQQVIYKLLEGDERKVPLTEYHTIEIPKGGKYQIVLSDGSKVWLNSATTLRYPSQFEKDRRHVVLNGEAYFEVSPDKQAPFTVEARGTVVKVLGTHFNIKAYENEPLTKTTLLEGSVEVGNQQRTQIIVPGQQAQVGEDVQVADVDSKEAVAWKNGYFLFNGTRLDDLLRQLERWYEIEVHFTGDLPQKHYSGTITKDTNLSQVLKMLELSGSIKFEIKNQKLYVMPSS</sequence>
<dbReference type="PANTHER" id="PTHR30273">
    <property type="entry name" value="PERIPLASMIC SIGNAL SENSOR AND SIGMA FACTOR ACTIVATOR FECR-RELATED"/>
    <property type="match status" value="1"/>
</dbReference>
<dbReference type="InterPro" id="IPR006860">
    <property type="entry name" value="FecR"/>
</dbReference>
<dbReference type="Pfam" id="PF04773">
    <property type="entry name" value="FecR"/>
    <property type="match status" value="1"/>
</dbReference>
<keyword evidence="5" id="KW-1185">Reference proteome</keyword>
<evidence type="ECO:0000313" key="5">
    <source>
        <dbReference type="Proteomes" id="UP001403385"/>
    </source>
</evidence>
<dbReference type="EMBL" id="JBDKWZ010000030">
    <property type="protein sequence ID" value="MEN7551918.1"/>
    <property type="molecule type" value="Genomic_DNA"/>
</dbReference>
<dbReference type="Gene3D" id="3.55.50.30">
    <property type="match status" value="1"/>
</dbReference>
<accession>A0AAW9SDM1</accession>
<keyword evidence="1" id="KW-1133">Transmembrane helix</keyword>
<dbReference type="Pfam" id="PF16344">
    <property type="entry name" value="FecR_C"/>
    <property type="match status" value="1"/>
</dbReference>
<dbReference type="Proteomes" id="UP001403385">
    <property type="component" value="Unassembled WGS sequence"/>
</dbReference>
<keyword evidence="1" id="KW-0812">Transmembrane</keyword>
<dbReference type="InterPro" id="IPR032508">
    <property type="entry name" value="FecR_C"/>
</dbReference>
<reference evidence="4 5" key="1">
    <citation type="submission" date="2024-04" db="EMBL/GenBank/DDBJ databases">
        <title>Novel genus in family Flammeovirgaceae.</title>
        <authorList>
            <person name="Nguyen T.H."/>
            <person name="Vuong T.Q."/>
            <person name="Le H."/>
            <person name="Kim S.-G."/>
        </authorList>
    </citation>
    <scope>NUCLEOTIDE SEQUENCE [LARGE SCALE GENOMIC DNA]</scope>
    <source>
        <strain evidence="4 5">JCM 23209</strain>
    </source>
</reference>
<evidence type="ECO:0000256" key="1">
    <source>
        <dbReference type="SAM" id="Phobius"/>
    </source>
</evidence>
<protein>
    <submittedName>
        <fullName evidence="4">FecR domain-containing protein</fullName>
    </submittedName>
</protein>
<dbReference type="AlphaFoldDB" id="A0AAW9SDM1"/>
<dbReference type="InterPro" id="IPR012373">
    <property type="entry name" value="Ferrdict_sens_TM"/>
</dbReference>
<gene>
    <name evidence="4" type="ORF">AAG747_28650</name>
</gene>
<feature type="domain" description="Protein FecR C-terminal" evidence="3">
    <location>
        <begin position="323"/>
        <end position="391"/>
    </location>
</feature>
<name>A0AAW9SDM1_9BACT</name>
<evidence type="ECO:0000259" key="3">
    <source>
        <dbReference type="Pfam" id="PF16344"/>
    </source>
</evidence>
<keyword evidence="1" id="KW-0472">Membrane</keyword>
<dbReference type="RefSeq" id="WP_346824694.1">
    <property type="nucleotide sequence ID" value="NZ_JBDKWZ010000030.1"/>
</dbReference>
<proteinExistence type="predicted"/>
<comment type="caution">
    <text evidence="4">The sequence shown here is derived from an EMBL/GenBank/DDBJ whole genome shotgun (WGS) entry which is preliminary data.</text>
</comment>
<dbReference type="GO" id="GO:0016989">
    <property type="term" value="F:sigma factor antagonist activity"/>
    <property type="evidence" value="ECO:0007669"/>
    <property type="project" value="TreeGrafter"/>
</dbReference>